<gene>
    <name evidence="1" type="ORF">V5799_026527</name>
</gene>
<dbReference type="Proteomes" id="UP001321473">
    <property type="component" value="Unassembled WGS sequence"/>
</dbReference>
<comment type="caution">
    <text evidence="1">The sequence shown here is derived from an EMBL/GenBank/DDBJ whole genome shotgun (WGS) entry which is preliminary data.</text>
</comment>
<name>A0AAQ4DIB5_AMBAM</name>
<keyword evidence="2" id="KW-1185">Reference proteome</keyword>
<protein>
    <submittedName>
        <fullName evidence="1">Uncharacterized protein</fullName>
    </submittedName>
</protein>
<accession>A0AAQ4DIB5</accession>
<reference evidence="1 2" key="1">
    <citation type="journal article" date="2023" name="Arcadia Sci">
        <title>De novo assembly of a long-read Amblyomma americanum tick genome.</title>
        <authorList>
            <person name="Chou S."/>
            <person name="Poskanzer K.E."/>
            <person name="Rollins M."/>
            <person name="Thuy-Boun P.S."/>
        </authorList>
    </citation>
    <scope>NUCLEOTIDE SEQUENCE [LARGE SCALE GENOMIC DNA]</scope>
    <source>
        <strain evidence="1">F_SG_1</strain>
        <tissue evidence="1">Salivary glands</tissue>
    </source>
</reference>
<dbReference type="EMBL" id="JARKHS020030360">
    <property type="protein sequence ID" value="KAK8762205.1"/>
    <property type="molecule type" value="Genomic_DNA"/>
</dbReference>
<sequence length="138" mass="14561">MSSNVKFGASERSVCDWLWHKNDLTPVVNAGAAASETSRRNSILLNSDLAVMPVSGGSDDVEVHLSYQSDIAAEAYTWNSGCPLMKHGVRGISTQTDATREHKAAQTLPVTGATLAVSDFIGLDCSGKNEMGDCTVTG</sequence>
<evidence type="ECO:0000313" key="2">
    <source>
        <dbReference type="Proteomes" id="UP001321473"/>
    </source>
</evidence>
<proteinExistence type="predicted"/>
<dbReference type="AlphaFoldDB" id="A0AAQ4DIB5"/>
<evidence type="ECO:0000313" key="1">
    <source>
        <dbReference type="EMBL" id="KAK8762205.1"/>
    </source>
</evidence>
<organism evidence="1 2">
    <name type="scientific">Amblyomma americanum</name>
    <name type="common">Lone star tick</name>
    <dbReference type="NCBI Taxonomy" id="6943"/>
    <lineage>
        <taxon>Eukaryota</taxon>
        <taxon>Metazoa</taxon>
        <taxon>Ecdysozoa</taxon>
        <taxon>Arthropoda</taxon>
        <taxon>Chelicerata</taxon>
        <taxon>Arachnida</taxon>
        <taxon>Acari</taxon>
        <taxon>Parasitiformes</taxon>
        <taxon>Ixodida</taxon>
        <taxon>Ixodoidea</taxon>
        <taxon>Ixodidae</taxon>
        <taxon>Amblyomminae</taxon>
        <taxon>Amblyomma</taxon>
    </lineage>
</organism>